<comment type="catalytic activity">
    <reaction evidence="7 8">
        <text>5-O-(1-carboxyvinyl)-3-phosphoshikimate = chorismate + phosphate</text>
        <dbReference type="Rhea" id="RHEA:21020"/>
        <dbReference type="ChEBI" id="CHEBI:29748"/>
        <dbReference type="ChEBI" id="CHEBI:43474"/>
        <dbReference type="ChEBI" id="CHEBI:57701"/>
        <dbReference type="EC" id="4.2.3.5"/>
    </reaction>
</comment>
<keyword evidence="7" id="KW-0285">Flavoprotein</keyword>
<dbReference type="FunFam" id="3.60.150.10:FF:000003">
    <property type="entry name" value="Chorismate synthase"/>
    <property type="match status" value="1"/>
</dbReference>
<dbReference type="PIRSF" id="PIRSF001456">
    <property type="entry name" value="Chorismate_synth"/>
    <property type="match status" value="1"/>
</dbReference>
<dbReference type="HAMAP" id="MF_00300">
    <property type="entry name" value="Chorismate_synth"/>
    <property type="match status" value="1"/>
</dbReference>
<name>A0A412WYG3_9BACT</name>
<comment type="similarity">
    <text evidence="2 7 8">Belongs to the chorismate synthase family.</text>
</comment>
<dbReference type="STRING" id="1121130.GCA_000519105_02437"/>
<evidence type="ECO:0000313" key="10">
    <source>
        <dbReference type="Proteomes" id="UP000283589"/>
    </source>
</evidence>
<comment type="subunit">
    <text evidence="7">Homotetramer.</text>
</comment>
<evidence type="ECO:0000313" key="9">
    <source>
        <dbReference type="EMBL" id="RGV32745.1"/>
    </source>
</evidence>
<feature type="binding site" evidence="7">
    <location>
        <begin position="298"/>
        <end position="302"/>
    </location>
    <ligand>
        <name>FMN</name>
        <dbReference type="ChEBI" id="CHEBI:58210"/>
    </ligand>
</feature>
<feature type="binding site" evidence="7">
    <location>
        <position position="46"/>
    </location>
    <ligand>
        <name>NADP(+)</name>
        <dbReference type="ChEBI" id="CHEBI:58349"/>
    </ligand>
</feature>
<comment type="function">
    <text evidence="7">Catalyzes the anti-1,4-elimination of the C-3 phosphate and the C-6 proR hydrogen from 5-enolpyruvylshikimate-3-phosphate (EPSP) to yield chorismate, which is the branch point compound that serves as the starting substrate for the three terminal pathways of aromatic amino acid biosynthesis. This reaction introduces a second double bond into the aromatic ring system.</text>
</comment>
<dbReference type="UniPathway" id="UPA00053">
    <property type="reaction ID" value="UER00090"/>
</dbReference>
<dbReference type="EC" id="4.2.3.5" evidence="3 7"/>
<keyword evidence="7" id="KW-0521">NADP</keyword>
<evidence type="ECO:0000256" key="8">
    <source>
        <dbReference type="RuleBase" id="RU000605"/>
    </source>
</evidence>
<dbReference type="Pfam" id="PF01264">
    <property type="entry name" value="Chorismate_synt"/>
    <property type="match status" value="1"/>
</dbReference>
<feature type="binding site" evidence="7">
    <location>
        <position position="283"/>
    </location>
    <ligand>
        <name>FMN</name>
        <dbReference type="ChEBI" id="CHEBI:58210"/>
    </ligand>
</feature>
<dbReference type="EMBL" id="QRZA01000018">
    <property type="protein sequence ID" value="RGV32745.1"/>
    <property type="molecule type" value="Genomic_DNA"/>
</dbReference>
<dbReference type="Gene3D" id="3.60.150.10">
    <property type="entry name" value="Chorismate synthase AroC"/>
    <property type="match status" value="1"/>
</dbReference>
<evidence type="ECO:0000256" key="3">
    <source>
        <dbReference type="ARBA" id="ARBA00013036"/>
    </source>
</evidence>
<sequence length="359" mass="39481">MNTIGKLYTLTSFGESHGEALGGVIDGCPAGFPLSVDEIQYELDRRRPGQSSVTTSRTEEDRVEILSGVFEGVTTGSPIGFIVRNKDQRSRDYDEIKDLFRPSHADYTMQAKYGIRDYRGGGRSSAREHVVRVVGGAVARQVLKRLGIFIHGYTSQVGPIVLNKTYHELNLEETDANVVRCPDSVIAREMELFIRKVQEEHDSVGGVVSCVIRGVPVGVGEPVFDRFQARLGYYMMGINAAKGFEYGEGFHAASMRGSEHNDAFVMRNGQVRTLTNHAGGILGGITSGEDIYFRVAFKPVATIGQEQQTVNRFGEEVTFIARGRHDPCVVPRAVPVVEAMAGMLVLDMMLEAGKVPYRV</sequence>
<dbReference type="PANTHER" id="PTHR21085:SF0">
    <property type="entry name" value="CHORISMATE SYNTHASE"/>
    <property type="match status" value="1"/>
</dbReference>
<organism evidence="9 10">
    <name type="scientific">Butyricimonas virosa</name>
    <dbReference type="NCBI Taxonomy" id="544645"/>
    <lineage>
        <taxon>Bacteria</taxon>
        <taxon>Pseudomonadati</taxon>
        <taxon>Bacteroidota</taxon>
        <taxon>Bacteroidia</taxon>
        <taxon>Bacteroidales</taxon>
        <taxon>Odoribacteraceae</taxon>
        <taxon>Butyricimonas</taxon>
    </lineage>
</organism>
<comment type="cofactor">
    <cofactor evidence="7 8">
        <name>FMNH2</name>
        <dbReference type="ChEBI" id="CHEBI:57618"/>
    </cofactor>
    <text evidence="7 8">Reduced FMN (FMNH(2)).</text>
</comment>
<protein>
    <recommendedName>
        <fullName evidence="3 7">Chorismate synthase</fullName>
        <shortName evidence="7">CS</shortName>
        <ecNumber evidence="3 7">4.2.3.5</ecNumber>
    </recommendedName>
    <alternativeName>
        <fullName evidence="7">5-enolpyruvylshikimate-3-phosphate phospholyase</fullName>
    </alternativeName>
</protein>
<dbReference type="PROSITE" id="PS00789">
    <property type="entry name" value="CHORISMATE_SYNTHASE_3"/>
    <property type="match status" value="1"/>
</dbReference>
<evidence type="ECO:0000256" key="6">
    <source>
        <dbReference type="ARBA" id="ARBA00023239"/>
    </source>
</evidence>
<keyword evidence="7" id="KW-0274">FAD</keyword>
<evidence type="ECO:0000256" key="2">
    <source>
        <dbReference type="ARBA" id="ARBA00008014"/>
    </source>
</evidence>
<dbReference type="RefSeq" id="WP_118260905.1">
    <property type="nucleotide sequence ID" value="NZ_CALBWO010000058.1"/>
</dbReference>
<dbReference type="GO" id="GO:0008652">
    <property type="term" value="P:amino acid biosynthetic process"/>
    <property type="evidence" value="ECO:0007669"/>
    <property type="project" value="UniProtKB-KW"/>
</dbReference>
<dbReference type="InterPro" id="IPR035904">
    <property type="entry name" value="Chorismate_synth_AroC_sf"/>
</dbReference>
<proteinExistence type="inferred from homology"/>
<accession>A0A412WYG3</accession>
<evidence type="ECO:0000256" key="5">
    <source>
        <dbReference type="ARBA" id="ARBA00023141"/>
    </source>
</evidence>
<comment type="caution">
    <text evidence="9">The sequence shown here is derived from an EMBL/GenBank/DDBJ whole genome shotgun (WGS) entry which is preliminary data.</text>
</comment>
<comment type="caution">
    <text evidence="7">Lacks conserved residue(s) required for the propagation of feature annotation.</text>
</comment>
<dbReference type="SUPFAM" id="SSF103263">
    <property type="entry name" value="Chorismate synthase, AroC"/>
    <property type="match status" value="1"/>
</dbReference>
<dbReference type="Proteomes" id="UP000283589">
    <property type="component" value="Unassembled WGS sequence"/>
</dbReference>
<dbReference type="InterPro" id="IPR020541">
    <property type="entry name" value="Chorismate_synthase_CS"/>
</dbReference>
<dbReference type="GO" id="GO:0010181">
    <property type="term" value="F:FMN binding"/>
    <property type="evidence" value="ECO:0007669"/>
    <property type="project" value="TreeGrafter"/>
</dbReference>
<dbReference type="GO" id="GO:0009073">
    <property type="term" value="P:aromatic amino acid family biosynthetic process"/>
    <property type="evidence" value="ECO:0007669"/>
    <property type="project" value="UniProtKB-KW"/>
</dbReference>
<dbReference type="NCBIfam" id="NF003793">
    <property type="entry name" value="PRK05382.1"/>
    <property type="match status" value="1"/>
</dbReference>
<dbReference type="PROSITE" id="PS00787">
    <property type="entry name" value="CHORISMATE_SYNTHASE_1"/>
    <property type="match status" value="1"/>
</dbReference>
<feature type="binding site" evidence="7">
    <location>
        <begin position="123"/>
        <end position="125"/>
    </location>
    <ligand>
        <name>FMN</name>
        <dbReference type="ChEBI" id="CHEBI:58210"/>
    </ligand>
</feature>
<dbReference type="GO" id="GO:0009423">
    <property type="term" value="P:chorismate biosynthetic process"/>
    <property type="evidence" value="ECO:0007669"/>
    <property type="project" value="UniProtKB-UniRule"/>
</dbReference>
<dbReference type="InterPro" id="IPR000453">
    <property type="entry name" value="Chorismate_synth"/>
</dbReference>
<evidence type="ECO:0000256" key="7">
    <source>
        <dbReference type="HAMAP-Rule" id="MF_00300"/>
    </source>
</evidence>
<feature type="binding site" evidence="7">
    <location>
        <position position="324"/>
    </location>
    <ligand>
        <name>FMN</name>
        <dbReference type="ChEBI" id="CHEBI:58210"/>
    </ligand>
</feature>
<dbReference type="PANTHER" id="PTHR21085">
    <property type="entry name" value="CHORISMATE SYNTHASE"/>
    <property type="match status" value="1"/>
</dbReference>
<dbReference type="NCBIfam" id="TIGR00033">
    <property type="entry name" value="aroC"/>
    <property type="match status" value="1"/>
</dbReference>
<keyword evidence="7" id="KW-0288">FMN</keyword>
<reference evidence="9 10" key="1">
    <citation type="submission" date="2018-08" db="EMBL/GenBank/DDBJ databases">
        <title>A genome reference for cultivated species of the human gut microbiota.</title>
        <authorList>
            <person name="Zou Y."/>
            <person name="Xue W."/>
            <person name="Luo G."/>
        </authorList>
    </citation>
    <scope>NUCLEOTIDE SEQUENCE [LARGE SCALE GENOMIC DNA]</scope>
    <source>
        <strain evidence="9 10">AF14-49</strain>
    </source>
</reference>
<dbReference type="GO" id="GO:0005829">
    <property type="term" value="C:cytosol"/>
    <property type="evidence" value="ECO:0007669"/>
    <property type="project" value="TreeGrafter"/>
</dbReference>
<evidence type="ECO:0000256" key="4">
    <source>
        <dbReference type="ARBA" id="ARBA00022605"/>
    </source>
</evidence>
<keyword evidence="5 7" id="KW-0057">Aromatic amino acid biosynthesis</keyword>
<dbReference type="CDD" id="cd07304">
    <property type="entry name" value="Chorismate_synthase"/>
    <property type="match status" value="1"/>
</dbReference>
<dbReference type="GO" id="GO:0004107">
    <property type="term" value="F:chorismate synthase activity"/>
    <property type="evidence" value="ECO:0007669"/>
    <property type="project" value="UniProtKB-UniRule"/>
</dbReference>
<comment type="pathway">
    <text evidence="1 7 8">Metabolic intermediate biosynthesis; chorismate biosynthesis; chorismate from D-erythrose 4-phosphate and phosphoenolpyruvate: step 7/7.</text>
</comment>
<dbReference type="AlphaFoldDB" id="A0A412WYG3"/>
<evidence type="ECO:0000256" key="1">
    <source>
        <dbReference type="ARBA" id="ARBA00005044"/>
    </source>
</evidence>
<gene>
    <name evidence="7" type="primary">aroC</name>
    <name evidence="9" type="ORF">DWW18_13290</name>
</gene>
<keyword evidence="4 7" id="KW-0028">Amino-acid biosynthesis</keyword>
<keyword evidence="6 7" id="KW-0456">Lyase</keyword>
<feature type="binding site" evidence="7">
    <location>
        <begin position="239"/>
        <end position="240"/>
    </location>
    <ligand>
        <name>FMN</name>
        <dbReference type="ChEBI" id="CHEBI:58210"/>
    </ligand>
</feature>